<dbReference type="Proteomes" id="UP001054945">
    <property type="component" value="Unassembled WGS sequence"/>
</dbReference>
<dbReference type="EMBL" id="BPLR01020091">
    <property type="protein sequence ID" value="GIX74720.1"/>
    <property type="molecule type" value="Genomic_DNA"/>
</dbReference>
<proteinExistence type="predicted"/>
<gene>
    <name evidence="1" type="ORF">CEXT_270831</name>
</gene>
<name>A0AAV4MS67_CAEEX</name>
<comment type="caution">
    <text evidence="1">The sequence shown here is derived from an EMBL/GenBank/DDBJ whole genome shotgun (WGS) entry which is preliminary data.</text>
</comment>
<evidence type="ECO:0000313" key="1">
    <source>
        <dbReference type="EMBL" id="GIX74720.1"/>
    </source>
</evidence>
<accession>A0AAV4MS67</accession>
<organism evidence="1 2">
    <name type="scientific">Caerostris extrusa</name>
    <name type="common">Bark spider</name>
    <name type="synonym">Caerostris bankana</name>
    <dbReference type="NCBI Taxonomy" id="172846"/>
    <lineage>
        <taxon>Eukaryota</taxon>
        <taxon>Metazoa</taxon>
        <taxon>Ecdysozoa</taxon>
        <taxon>Arthropoda</taxon>
        <taxon>Chelicerata</taxon>
        <taxon>Arachnida</taxon>
        <taxon>Araneae</taxon>
        <taxon>Araneomorphae</taxon>
        <taxon>Entelegynae</taxon>
        <taxon>Araneoidea</taxon>
        <taxon>Araneidae</taxon>
        <taxon>Caerostris</taxon>
    </lineage>
</organism>
<protein>
    <submittedName>
        <fullName evidence="1">Uncharacterized protein</fullName>
    </submittedName>
</protein>
<evidence type="ECO:0000313" key="2">
    <source>
        <dbReference type="Proteomes" id="UP001054945"/>
    </source>
</evidence>
<keyword evidence="2" id="KW-1185">Reference proteome</keyword>
<dbReference type="AlphaFoldDB" id="A0AAV4MS67"/>
<sequence>MGLIKRRLQSLTRISDGLVGRGILILILNDDSRGLHSIGVKLDRYSSFRGVFLEMMDFPLIGTEDRVNGGTAIKLKFVAIIDADVNIFQDSAIERQRFVLKIFSILN</sequence>
<reference evidence="1 2" key="1">
    <citation type="submission" date="2021-06" db="EMBL/GenBank/DDBJ databases">
        <title>Caerostris extrusa draft genome.</title>
        <authorList>
            <person name="Kono N."/>
            <person name="Arakawa K."/>
        </authorList>
    </citation>
    <scope>NUCLEOTIDE SEQUENCE [LARGE SCALE GENOMIC DNA]</scope>
</reference>